<dbReference type="EMBL" id="BOPH01000073">
    <property type="protein sequence ID" value="GIJ70175.1"/>
    <property type="molecule type" value="Genomic_DNA"/>
</dbReference>
<dbReference type="Pfam" id="PF01903">
    <property type="entry name" value="CbiX"/>
    <property type="match status" value="2"/>
</dbReference>
<dbReference type="Proteomes" id="UP000635606">
    <property type="component" value="Unassembled WGS sequence"/>
</dbReference>
<dbReference type="CDD" id="cd03416">
    <property type="entry name" value="CbiX_SirB_N"/>
    <property type="match status" value="1"/>
</dbReference>
<evidence type="ECO:0000256" key="1">
    <source>
        <dbReference type="ARBA" id="ARBA00022723"/>
    </source>
</evidence>
<keyword evidence="4" id="KW-1185">Reference proteome</keyword>
<dbReference type="PANTHER" id="PTHR33542:SF5">
    <property type="entry name" value="FERROCHELATASE CHE1"/>
    <property type="match status" value="1"/>
</dbReference>
<keyword evidence="2" id="KW-0456">Lyase</keyword>
<dbReference type="GO" id="GO:0046872">
    <property type="term" value="F:metal ion binding"/>
    <property type="evidence" value="ECO:0007669"/>
    <property type="project" value="UniProtKB-KW"/>
</dbReference>
<reference evidence="3" key="1">
    <citation type="submission" date="2021-01" db="EMBL/GenBank/DDBJ databases">
        <title>Whole genome shotgun sequence of Virgisporangium ochraceum NBRC 16418.</title>
        <authorList>
            <person name="Komaki H."/>
            <person name="Tamura T."/>
        </authorList>
    </citation>
    <scope>NUCLEOTIDE SEQUENCE</scope>
    <source>
        <strain evidence="3">NBRC 16418</strain>
    </source>
</reference>
<comment type="caution">
    <text evidence="3">The sequence shown here is derived from an EMBL/GenBank/DDBJ whole genome shotgun (WGS) entry which is preliminary data.</text>
</comment>
<name>A0A8J3ZZ74_9ACTN</name>
<dbReference type="SUPFAM" id="SSF53800">
    <property type="entry name" value="Chelatase"/>
    <property type="match status" value="1"/>
</dbReference>
<proteinExistence type="predicted"/>
<dbReference type="GO" id="GO:0016829">
    <property type="term" value="F:lyase activity"/>
    <property type="evidence" value="ECO:0007669"/>
    <property type="project" value="UniProtKB-KW"/>
</dbReference>
<protein>
    <recommendedName>
        <fullName evidence="5">Cobalamin (Vitamin B12) biosynthesis CbiX protein</fullName>
    </recommendedName>
</protein>
<keyword evidence="1" id="KW-0479">Metal-binding</keyword>
<evidence type="ECO:0000256" key="2">
    <source>
        <dbReference type="ARBA" id="ARBA00023239"/>
    </source>
</evidence>
<dbReference type="InterPro" id="IPR050963">
    <property type="entry name" value="Sirohydro_Cobaltochel/CbiX"/>
</dbReference>
<evidence type="ECO:0000313" key="3">
    <source>
        <dbReference type="EMBL" id="GIJ70175.1"/>
    </source>
</evidence>
<accession>A0A8J3ZZ74</accession>
<sequence>MVLVAHGSADPRAALQTRALARAVGGVATFLDHAGPRPGEVLAGLRPAVVVPLLLTSAYHGRVDIPAALAGLGTEVALADVLGPVDGVVPPELLDALAGRLTPGPGFDGLVLAAAGTRDPDARETVALSASALGRRLGVPCMAAFATSDGIRPADAVAHLRAGGARRVAMSSYFLAPGKLCDLAAAGALRAGAVAVSPPLGAHRDLVALVRRRAARARTLVAA</sequence>
<dbReference type="RefSeq" id="WP_203930141.1">
    <property type="nucleotide sequence ID" value="NZ_BOPH01000073.1"/>
</dbReference>
<evidence type="ECO:0008006" key="5">
    <source>
        <dbReference type="Google" id="ProtNLM"/>
    </source>
</evidence>
<evidence type="ECO:0000313" key="4">
    <source>
        <dbReference type="Proteomes" id="UP000635606"/>
    </source>
</evidence>
<gene>
    <name evidence="3" type="ORF">Voc01_050920</name>
</gene>
<dbReference type="Gene3D" id="3.40.50.1400">
    <property type="match status" value="2"/>
</dbReference>
<dbReference type="AlphaFoldDB" id="A0A8J3ZZ74"/>
<dbReference type="PANTHER" id="PTHR33542">
    <property type="entry name" value="SIROHYDROCHLORIN FERROCHELATASE, CHLOROPLASTIC"/>
    <property type="match status" value="1"/>
</dbReference>
<organism evidence="3 4">
    <name type="scientific">Virgisporangium ochraceum</name>
    <dbReference type="NCBI Taxonomy" id="65505"/>
    <lineage>
        <taxon>Bacteria</taxon>
        <taxon>Bacillati</taxon>
        <taxon>Actinomycetota</taxon>
        <taxon>Actinomycetes</taxon>
        <taxon>Micromonosporales</taxon>
        <taxon>Micromonosporaceae</taxon>
        <taxon>Virgisporangium</taxon>
    </lineage>
</organism>
<dbReference type="InterPro" id="IPR002762">
    <property type="entry name" value="CbiX-like"/>
</dbReference>